<comment type="caution">
    <text evidence="3">The sequence shown here is derived from an EMBL/GenBank/DDBJ whole genome shotgun (WGS) entry which is preliminary data.</text>
</comment>
<feature type="transmembrane region" description="Helical" evidence="1">
    <location>
        <begin position="37"/>
        <end position="55"/>
    </location>
</feature>
<feature type="transmembrane region" description="Helical" evidence="1">
    <location>
        <begin position="165"/>
        <end position="187"/>
    </location>
</feature>
<keyword evidence="1" id="KW-1133">Transmembrane helix</keyword>
<evidence type="ECO:0000313" key="4">
    <source>
        <dbReference type="Proteomes" id="UP000053557"/>
    </source>
</evidence>
<name>A0A101XQT9_9BACL</name>
<gene>
    <name evidence="3" type="ORF">ATW55_09010</name>
</gene>
<organism evidence="3 4">
    <name type="scientific">Ferroacidibacillus organovorans</name>
    <dbReference type="NCBI Taxonomy" id="1765683"/>
    <lineage>
        <taxon>Bacteria</taxon>
        <taxon>Bacillati</taxon>
        <taxon>Bacillota</taxon>
        <taxon>Bacilli</taxon>
        <taxon>Bacillales</taxon>
        <taxon>Alicyclobacillaceae</taxon>
        <taxon>Ferroacidibacillus</taxon>
    </lineage>
</organism>
<keyword evidence="1" id="KW-0812">Transmembrane</keyword>
<dbReference type="InterPro" id="IPR011642">
    <property type="entry name" value="Gate_dom"/>
</dbReference>
<dbReference type="AlphaFoldDB" id="A0A101XQT9"/>
<dbReference type="OrthoDB" id="9782481at2"/>
<protein>
    <recommendedName>
        <fullName evidence="2">Nucleoside transporter/FeoB GTPase Gate domain-containing protein</fullName>
    </recommendedName>
</protein>
<evidence type="ECO:0000259" key="2">
    <source>
        <dbReference type="Pfam" id="PF07670"/>
    </source>
</evidence>
<feature type="domain" description="Nucleoside transporter/FeoB GTPase Gate" evidence="2">
    <location>
        <begin position="43"/>
        <end position="150"/>
    </location>
</feature>
<evidence type="ECO:0000313" key="3">
    <source>
        <dbReference type="EMBL" id="KUO95862.1"/>
    </source>
</evidence>
<dbReference type="Proteomes" id="UP000053557">
    <property type="component" value="Unassembled WGS sequence"/>
</dbReference>
<keyword evidence="1" id="KW-0472">Membrane</keyword>
<dbReference type="Pfam" id="PF07670">
    <property type="entry name" value="Gate"/>
    <property type="match status" value="1"/>
</dbReference>
<dbReference type="EMBL" id="LPVJ01000031">
    <property type="protein sequence ID" value="KUO95862.1"/>
    <property type="molecule type" value="Genomic_DNA"/>
</dbReference>
<sequence>MMNFIWGFLMLSGIVVAAVTGRMDALTQGLFNGARDAVIVSFGLISIISFWLGMMQIAERSGLIRTVARVVRPFAKWLYPSVPVDHPAMGSLIANMSANILGLGNAATPLGLKAMAELQTLNPQKDTASDAMCTLLALNTASLTLIPATMIGLRLEFHSKDPAGIVLDTILATLIATSAAIFLDRFYRRRTRRKRQRSMDIAA</sequence>
<reference evidence="3 4" key="1">
    <citation type="submission" date="2015-12" db="EMBL/GenBank/DDBJ databases">
        <title>Draft genome sequence of Acidibacillus ferrooxidans ITV001, isolated from a chalcopyrite acid mine drainage site in Brazil.</title>
        <authorList>
            <person name="Dall'Agnol H."/>
            <person name="Nancucheo I."/>
            <person name="Johnson B."/>
            <person name="Oliveira R."/>
            <person name="Leite L."/>
            <person name="Pylro V."/>
            <person name="Nunes G.L."/>
            <person name="Tzotzos G."/>
            <person name="Fernandes G.R."/>
            <person name="Dutra J."/>
            <person name="Orellana S.C."/>
            <person name="Oliveira G."/>
        </authorList>
    </citation>
    <scope>NUCLEOTIDE SEQUENCE [LARGE SCALE GENOMIC DNA]</scope>
    <source>
        <strain evidence="4">ITV01</strain>
    </source>
</reference>
<accession>A0A101XQT9</accession>
<dbReference type="RefSeq" id="WP_067715536.1">
    <property type="nucleotide sequence ID" value="NZ_LPVJ01000031.1"/>
</dbReference>
<keyword evidence="4" id="KW-1185">Reference proteome</keyword>
<feature type="transmembrane region" description="Helical" evidence="1">
    <location>
        <begin position="131"/>
        <end position="153"/>
    </location>
</feature>
<evidence type="ECO:0000256" key="1">
    <source>
        <dbReference type="SAM" id="Phobius"/>
    </source>
</evidence>
<proteinExistence type="predicted"/>